<dbReference type="Proteomes" id="UP001273209">
    <property type="component" value="Unassembled WGS sequence"/>
</dbReference>
<name>A0AAE1IBG4_9HYPO</name>
<dbReference type="EMBL" id="JAWRVG010000045">
    <property type="protein sequence ID" value="KAK4064941.1"/>
    <property type="molecule type" value="Genomic_DNA"/>
</dbReference>
<accession>A0AAE1IBG4</accession>
<evidence type="ECO:0000256" key="1">
    <source>
        <dbReference type="SAM" id="MobiDB-lite"/>
    </source>
</evidence>
<keyword evidence="3" id="KW-1185">Reference proteome</keyword>
<comment type="caution">
    <text evidence="2">The sequence shown here is derived from an EMBL/GenBank/DDBJ whole genome shotgun (WGS) entry which is preliminary data.</text>
</comment>
<proteinExistence type="predicted"/>
<reference evidence="2" key="1">
    <citation type="submission" date="2023-11" db="EMBL/GenBank/DDBJ databases">
        <title>The genome sequences of three competitors of mushroom-forming fungi.</title>
        <authorList>
            <person name="Beijen E."/>
            <person name="Ohm R.A."/>
        </authorList>
    </citation>
    <scope>NUCLEOTIDE SEQUENCE</scope>
    <source>
        <strain evidence="2">CBS 100526</strain>
    </source>
</reference>
<protein>
    <submittedName>
        <fullName evidence="2">Uncharacterized protein</fullName>
    </submittedName>
</protein>
<feature type="region of interest" description="Disordered" evidence="1">
    <location>
        <begin position="1"/>
        <end position="28"/>
    </location>
</feature>
<dbReference type="RefSeq" id="XP_062752229.1">
    <property type="nucleotide sequence ID" value="XM_062903639.1"/>
</dbReference>
<dbReference type="GeneID" id="87923543"/>
<sequence>MDIDSPSTPPVTTTSQETQKAVREKRQEIQQAREELRELVKDIPNGFAGLAGDITRLKEELDLDIERIHDDHKSIEERYKRVLEVFNEEWNYAKELIEERFFTPKEEREMLCSRVELLVDALQTLQQASETEIHHPEVSFKKDLDSLRKRLEQRIGLGYELKATLDKTVEKLENVCKRVDEFEKLMEQ</sequence>
<gene>
    <name evidence="2" type="ORF">Triagg1_8757</name>
</gene>
<organism evidence="2 3">
    <name type="scientific">Trichoderma aggressivum f. europaeum</name>
    <dbReference type="NCBI Taxonomy" id="173218"/>
    <lineage>
        <taxon>Eukaryota</taxon>
        <taxon>Fungi</taxon>
        <taxon>Dikarya</taxon>
        <taxon>Ascomycota</taxon>
        <taxon>Pezizomycotina</taxon>
        <taxon>Sordariomycetes</taxon>
        <taxon>Hypocreomycetidae</taxon>
        <taxon>Hypocreales</taxon>
        <taxon>Hypocreaceae</taxon>
        <taxon>Trichoderma</taxon>
    </lineage>
</organism>
<evidence type="ECO:0000313" key="3">
    <source>
        <dbReference type="Proteomes" id="UP001273209"/>
    </source>
</evidence>
<dbReference type="AlphaFoldDB" id="A0AAE1IBG4"/>
<evidence type="ECO:0000313" key="2">
    <source>
        <dbReference type="EMBL" id="KAK4064941.1"/>
    </source>
</evidence>